<comment type="subcellular location">
    <subcellularLocation>
        <location evidence="1">Secreted</location>
    </subcellularLocation>
</comment>
<dbReference type="NCBIfam" id="TIGR01901">
    <property type="entry name" value="adhes_NPXG"/>
    <property type="match status" value="1"/>
</dbReference>
<dbReference type="SUPFAM" id="SSF51126">
    <property type="entry name" value="Pectin lyase-like"/>
    <property type="match status" value="1"/>
</dbReference>
<evidence type="ECO:0000259" key="4">
    <source>
        <dbReference type="SMART" id="SM00912"/>
    </source>
</evidence>
<keyword evidence="6" id="KW-1185">Reference proteome</keyword>
<dbReference type="EMBL" id="PGTX01000005">
    <property type="protein sequence ID" value="PJI76948.1"/>
    <property type="molecule type" value="Genomic_DNA"/>
</dbReference>
<name>A0A2M8VJ41_9BURK</name>
<dbReference type="InterPro" id="IPR050909">
    <property type="entry name" value="Bact_Autotransporter_VF"/>
</dbReference>
<evidence type="ECO:0000313" key="6">
    <source>
        <dbReference type="Proteomes" id="UP000229366"/>
    </source>
</evidence>
<evidence type="ECO:0000256" key="3">
    <source>
        <dbReference type="ARBA" id="ARBA00022729"/>
    </source>
</evidence>
<dbReference type="Gene3D" id="2.160.20.110">
    <property type="match status" value="1"/>
</dbReference>
<sequence length="1483" mass="148176">MNTAYKVLWNARTHNYVVVSELAKGRCNNSVSIKDGVAGNIFYRFPIKRIAFGVLLTLGTKLFAAPLGGMVVDGSASIASSGNKTIITQSTPKAVINWQSFDVGAGQAVQFIQPNASSVALNRVIGSSPSNILGSISSNGQVFLINPNGILFAPGSSVNTGGFVASTLDISNTNFKNGNYQFSGNSAAGVNNQGTINADGAYVALLGAQVSNTGLISAKMGTVVLAAGKSVTLDLVGDGLLKVTVDQGAVNALVKNGGMIQADGGQVIMTTQSAGALLNTVVNNTGVIQAQTLSEVGGKIYLLGDMQSGVVNVGGTLDASAPKGGNGGKIETSAATVNIANNAKVSTLAPSGKTGEWLVDPGDFNVGGAGSNISGVTLASNLADNNVTILSSAGTTGGAGNVNVNESVTWGANTNLTLTASNNINVNSNILATGATAGLSLNSNTANGTELASGSGTLNIARGSSISLPNVSSAPGAALKLNGVAYSVINTLGAQGSTSGTDLQGLSATGHYALGSSIDALSTSTWSGGKGFTPITGFTGVLNGMGHSINNLTINRPAESYVGLFGAAAGVITNLGVVNPSITGSTYVGSIVGSLNLAAGDFSYNYSTGGFVKGADVGTYIGGLAGFAAITAGDFKNNYSTTSVGIPGTGTFHGGLVGEVAITSGNFKNNYATGDVTGGTYQGGLVGIATVTTGNFTDNYATGKATGTTYVGGLVGAMTVTTGTFSDNYATGNAWGTTYVGGLLGASTVTTGSFLNSYATGRADGTTGAGGLVGTSTVTTGNFSNNYASGVVTGAAPGGLTGASTVTTGALTNSFWNTETSGIAATAGSIGTGVTTVQLAASPIFSAWDTSKWLIIPGQLPILRSVMTPLIVTATNATKTYDGLAYNGSAGVTYSITPDFNFLSVANLAYTTQSGNINAGAYAIAPTGLVNTTSQSGYNITYVPGTLVVNKANAVVTANSGSGTYTGVNQTVTGFSASNLVNSETAAVLTGVSASGTGKDAGSYASTAIGTDKNYNLSFQAGSLEIAKANAVVTANSGSGTYTGVNQTVTGFSASNLVNSETAAVLTGVSASGTGKDAGSYASTAIGTDKNYNLSFQAGSLEIAKANAVVTSNNLITTYDGTQKNLSGYVVKDTNGKLIIDTLGVSDIDVSAINVGSSILRASGMLPNYNLKFTDGVLQITPAPLVITAASSTSIYNGAIQSNTGATVSGLVGSDSVSNLAITTSGSRQNVGTTVTNAMANGTIASNYSITYVAGGLVITPASVTVTADSAAVLYDGAIQYLNTYTASGMVGKERTSVLTGITAGGSGTNVGLYVNTLSGGTNPNYNITFVNGILSIIPATPKTGLTSYKATLIAGSIVLTPVNTMMTSSQANGALSKTPNPTSGDLDGMTIDTPINLSDALNHNPAGSGMDSSRGVKETANVSKELNTISSDLNIALENMLRMLDSKTLVDSYVSKTLFSPPTVKSPYDGFIKFAMDNQIGL</sequence>
<keyword evidence="2" id="KW-0964">Secreted</keyword>
<dbReference type="InterPro" id="IPR011050">
    <property type="entry name" value="Pectin_lyase_fold/virulence"/>
</dbReference>
<feature type="domain" description="Filamentous haemagglutinin FhaB/tRNA nuclease CdiA-like TPS" evidence="4">
    <location>
        <begin position="62"/>
        <end position="174"/>
    </location>
</feature>
<gene>
    <name evidence="5" type="ORF">B0G85_1867</name>
</gene>
<dbReference type="OrthoDB" id="218680at2"/>
<evidence type="ECO:0000256" key="2">
    <source>
        <dbReference type="ARBA" id="ARBA00022525"/>
    </source>
</evidence>
<dbReference type="InterPro" id="IPR012334">
    <property type="entry name" value="Pectin_lyas_fold"/>
</dbReference>
<comment type="caution">
    <text evidence="5">The sequence shown here is derived from an EMBL/GenBank/DDBJ whole genome shotgun (WGS) entry which is preliminary data.</text>
</comment>
<dbReference type="Pfam" id="PF13018">
    <property type="entry name" value="ESPR"/>
    <property type="match status" value="1"/>
</dbReference>
<dbReference type="GO" id="GO:0005576">
    <property type="term" value="C:extracellular region"/>
    <property type="evidence" value="ECO:0007669"/>
    <property type="project" value="UniProtKB-SubCell"/>
</dbReference>
<evidence type="ECO:0000313" key="5">
    <source>
        <dbReference type="EMBL" id="PJI76948.1"/>
    </source>
</evidence>
<dbReference type="Gene3D" id="2.160.20.10">
    <property type="entry name" value="Single-stranded right-handed beta-helix, Pectin lyase-like"/>
    <property type="match status" value="1"/>
</dbReference>
<dbReference type="PANTHER" id="PTHR12338:SF8">
    <property type="entry name" value="HEME_HEMOPEXIN-BINDING PROTEIN"/>
    <property type="match status" value="1"/>
</dbReference>
<proteinExistence type="predicted"/>
<keyword evidence="3" id="KW-0732">Signal</keyword>
<dbReference type="InterPro" id="IPR024973">
    <property type="entry name" value="ESPR"/>
</dbReference>
<dbReference type="RefSeq" id="WP_100380163.1">
    <property type="nucleotide sequence ID" value="NZ_PGTX01000005.1"/>
</dbReference>
<accession>A0A2M8VJ41</accession>
<protein>
    <submittedName>
        <fullName evidence="5">Filamentous hemagglutinin family protein</fullName>
    </submittedName>
</protein>
<evidence type="ECO:0000256" key="1">
    <source>
        <dbReference type="ARBA" id="ARBA00004613"/>
    </source>
</evidence>
<dbReference type="InterPro" id="IPR008638">
    <property type="entry name" value="FhaB/CdiA-like_TPS"/>
</dbReference>
<reference evidence="5 6" key="1">
    <citation type="submission" date="2017-11" db="EMBL/GenBank/DDBJ databases">
        <title>Genomic Encyclopedia of Type Strains, Phase III (KMG-III): the genomes of soil and plant-associated and newly described type strains.</title>
        <authorList>
            <person name="Whitman W."/>
        </authorList>
    </citation>
    <scope>NUCLEOTIDE SEQUENCE [LARGE SCALE GENOMIC DNA]</scope>
    <source>
        <strain evidence="5 6">UB-Domo-W1</strain>
    </source>
</reference>
<dbReference type="Pfam" id="PF18676">
    <property type="entry name" value="MBG_2"/>
    <property type="match status" value="3"/>
</dbReference>
<dbReference type="Proteomes" id="UP000229366">
    <property type="component" value="Unassembled WGS sequence"/>
</dbReference>
<dbReference type="SMART" id="SM00912">
    <property type="entry name" value="Haemagg_act"/>
    <property type="match status" value="1"/>
</dbReference>
<dbReference type="InterPro" id="IPR041286">
    <property type="entry name" value="MBG_2"/>
</dbReference>
<organism evidence="5 6">
    <name type="scientific">Polynucleobacter brandtiae</name>
    <dbReference type="NCBI Taxonomy" id="1938816"/>
    <lineage>
        <taxon>Bacteria</taxon>
        <taxon>Pseudomonadati</taxon>
        <taxon>Pseudomonadota</taxon>
        <taxon>Betaproteobacteria</taxon>
        <taxon>Burkholderiales</taxon>
        <taxon>Burkholderiaceae</taxon>
        <taxon>Polynucleobacter</taxon>
    </lineage>
</organism>
<dbReference type="PANTHER" id="PTHR12338">
    <property type="entry name" value="AUTOTRANSPORTER"/>
    <property type="match status" value="1"/>
</dbReference>
<dbReference type="Pfam" id="PF05860">
    <property type="entry name" value="TPS"/>
    <property type="match status" value="1"/>
</dbReference>